<dbReference type="GO" id="GO:0000981">
    <property type="term" value="F:DNA-binding transcription factor activity, RNA polymerase II-specific"/>
    <property type="evidence" value="ECO:0007669"/>
    <property type="project" value="InterPro"/>
</dbReference>
<dbReference type="CDD" id="cd00067">
    <property type="entry name" value="GAL4"/>
    <property type="match status" value="1"/>
</dbReference>
<evidence type="ECO:0000256" key="3">
    <source>
        <dbReference type="ARBA" id="ARBA00023015"/>
    </source>
</evidence>
<reference evidence="9 10" key="1">
    <citation type="journal article" date="2013" name="PLoS ONE">
        <title>Genomic and secretomic analyses reveal unique features of the lignocellulolytic enzyme system of Penicillium decumbens.</title>
        <authorList>
            <person name="Liu G."/>
            <person name="Zhang L."/>
            <person name="Wei X."/>
            <person name="Zou G."/>
            <person name="Qin Y."/>
            <person name="Ma L."/>
            <person name="Li J."/>
            <person name="Zheng H."/>
            <person name="Wang S."/>
            <person name="Wang C."/>
            <person name="Xun L."/>
            <person name="Zhao G.-P."/>
            <person name="Zhou Z."/>
            <person name="Qu Y."/>
        </authorList>
    </citation>
    <scope>NUCLEOTIDE SEQUENCE [LARGE SCALE GENOMIC DNA]</scope>
    <source>
        <strain evidence="10">114-2 / CGMCC 5302</strain>
    </source>
</reference>
<evidence type="ECO:0000256" key="4">
    <source>
        <dbReference type="ARBA" id="ARBA00023125"/>
    </source>
</evidence>
<name>S7ZJK0_PENO1</name>
<keyword evidence="5" id="KW-0804">Transcription</keyword>
<dbReference type="AlphaFoldDB" id="S7ZJK0"/>
<keyword evidence="3" id="KW-0805">Transcription regulation</keyword>
<keyword evidence="4" id="KW-0238">DNA-binding</keyword>
<dbReference type="eggNOG" id="ENOG502SHVI">
    <property type="taxonomic scope" value="Eukaryota"/>
</dbReference>
<evidence type="ECO:0000259" key="8">
    <source>
        <dbReference type="SMART" id="SM00906"/>
    </source>
</evidence>
<dbReference type="PANTHER" id="PTHR31001">
    <property type="entry name" value="UNCHARACTERIZED TRANSCRIPTIONAL REGULATORY PROTEIN"/>
    <property type="match status" value="1"/>
</dbReference>
<sequence>MDSRDRLLDAAKARALSGPTNAFAGPAECGYIHACVEEEDAGQALMYKLQIEKVSETFFFTQIPLCSPRLKCDRSFPCTNCKKRGEAGTCAYTGPGPRGKAYHERTSPKHIQDRLQHLENLVMSLAQKKSSETAVDVGEIDNSSPSLDEAKTRESPPDSGTLLVRNEEISYIDSSDWRTILQEIHGVKEHLINHGFSDNEEPEEALGEGPSPALLLGISRPITKEEVIADMPPRPVADRLVSKFLKSAEPVVVILHIPTFQKQYEEFWTDPFSKSFTWIALLFGVLALSVSWFHRGEQALPSELSHSAAVWEVYRKRAAQCLVKANYLAPGRYKCEALLFYTVVEFYRSQDAQVGVSYLLSMTIRLAMRMGYHRDAKHYPNLSFWDGEMRRRFWACLCQLDTLLSFQVGIPRTIQPWQFDTELPSNLHDEEFDQATTEPPQQRSDDGEFTWCTYVRAKAGLMSAFGQVVDLAFSRESMSYDDILAIDRRLEDAHRALPPILRLQPIAQSLTTSTAIIFRRYSLEMLYQRARQVLHRRYMGQLQAKYAYSRSVSLAAAKETLRHNIEIWTESQPGGLLCSDRYFANAFQTSDLVLSAMILCLELSQSSEENAPSRLEAEERAEIQLLLEETHRIFKDERRRSMDTHRAFVALSIMLGRLHPHKNESLMRDIQRQTPPEEDQIVSQLQSATLDRTAQSTLNSGLLTDDPQPMFPMSSSEIGSFSSLDVIGEMLSTPAQLDWGLYDTHVSGYGPAHQDSSWFEIGEDAEPSAMDLMTYPDNGYTMQFEN</sequence>
<organism evidence="9 10">
    <name type="scientific">Penicillium oxalicum (strain 114-2 / CGMCC 5302)</name>
    <name type="common">Penicillium decumbens</name>
    <dbReference type="NCBI Taxonomy" id="933388"/>
    <lineage>
        <taxon>Eukaryota</taxon>
        <taxon>Fungi</taxon>
        <taxon>Dikarya</taxon>
        <taxon>Ascomycota</taxon>
        <taxon>Pezizomycotina</taxon>
        <taxon>Eurotiomycetes</taxon>
        <taxon>Eurotiomycetidae</taxon>
        <taxon>Eurotiales</taxon>
        <taxon>Aspergillaceae</taxon>
        <taxon>Penicillium</taxon>
    </lineage>
</organism>
<dbReference type="GO" id="GO:0003677">
    <property type="term" value="F:DNA binding"/>
    <property type="evidence" value="ECO:0007669"/>
    <property type="project" value="UniProtKB-KW"/>
</dbReference>
<dbReference type="Gene3D" id="4.10.240.10">
    <property type="entry name" value="Zn(2)-C6 fungal-type DNA-binding domain"/>
    <property type="match status" value="1"/>
</dbReference>
<dbReference type="InterPro" id="IPR036864">
    <property type="entry name" value="Zn2-C6_fun-type_DNA-bd_sf"/>
</dbReference>
<keyword evidence="10" id="KW-1185">Reference proteome</keyword>
<keyword evidence="2" id="KW-0479">Metal-binding</keyword>
<dbReference type="GO" id="GO:0008270">
    <property type="term" value="F:zinc ion binding"/>
    <property type="evidence" value="ECO:0007669"/>
    <property type="project" value="InterPro"/>
</dbReference>
<dbReference type="InterPro" id="IPR007219">
    <property type="entry name" value="XnlR_reg_dom"/>
</dbReference>
<protein>
    <recommendedName>
        <fullName evidence="8">Xylanolytic transcriptional activator regulatory domain-containing protein</fullName>
    </recommendedName>
</protein>
<keyword evidence="6" id="KW-0539">Nucleus</keyword>
<evidence type="ECO:0000313" key="9">
    <source>
        <dbReference type="EMBL" id="EPS30479.1"/>
    </source>
</evidence>
<evidence type="ECO:0000256" key="2">
    <source>
        <dbReference type="ARBA" id="ARBA00022723"/>
    </source>
</evidence>
<dbReference type="InterPro" id="IPR050613">
    <property type="entry name" value="Sec_Metabolite_Reg"/>
</dbReference>
<dbReference type="PANTHER" id="PTHR31001:SF86">
    <property type="entry name" value="ZN(II)2CYS6 TRANSCRIPTION FACTOR (EUROFUNG)"/>
    <property type="match status" value="1"/>
</dbReference>
<dbReference type="GO" id="GO:0005634">
    <property type="term" value="C:nucleus"/>
    <property type="evidence" value="ECO:0007669"/>
    <property type="project" value="UniProtKB-SubCell"/>
</dbReference>
<evidence type="ECO:0000256" key="5">
    <source>
        <dbReference type="ARBA" id="ARBA00023163"/>
    </source>
</evidence>
<comment type="subcellular location">
    <subcellularLocation>
        <location evidence="1">Nucleus</location>
    </subcellularLocation>
</comment>
<evidence type="ECO:0000256" key="1">
    <source>
        <dbReference type="ARBA" id="ARBA00004123"/>
    </source>
</evidence>
<dbReference type="SMART" id="SM00906">
    <property type="entry name" value="Fungal_trans"/>
    <property type="match status" value="1"/>
</dbReference>
<dbReference type="EMBL" id="KB644412">
    <property type="protein sequence ID" value="EPS30479.1"/>
    <property type="molecule type" value="Genomic_DNA"/>
</dbReference>
<feature type="region of interest" description="Disordered" evidence="7">
    <location>
        <begin position="132"/>
        <end position="160"/>
    </location>
</feature>
<feature type="domain" description="Xylanolytic transcriptional activator regulatory" evidence="8">
    <location>
        <begin position="356"/>
        <end position="430"/>
    </location>
</feature>
<dbReference type="GO" id="GO:0006351">
    <property type="term" value="P:DNA-templated transcription"/>
    <property type="evidence" value="ECO:0007669"/>
    <property type="project" value="InterPro"/>
</dbReference>
<dbReference type="InterPro" id="IPR001138">
    <property type="entry name" value="Zn2Cys6_DnaBD"/>
</dbReference>
<dbReference type="CDD" id="cd12148">
    <property type="entry name" value="fungal_TF_MHR"/>
    <property type="match status" value="1"/>
</dbReference>
<dbReference type="PhylomeDB" id="S7ZJK0"/>
<evidence type="ECO:0000256" key="7">
    <source>
        <dbReference type="SAM" id="MobiDB-lite"/>
    </source>
</evidence>
<dbReference type="Pfam" id="PF04082">
    <property type="entry name" value="Fungal_trans"/>
    <property type="match status" value="1"/>
</dbReference>
<dbReference type="Proteomes" id="UP000019376">
    <property type="component" value="Unassembled WGS sequence"/>
</dbReference>
<accession>S7ZJK0</accession>
<gene>
    <name evidence="9" type="ORF">PDE_05430</name>
</gene>
<dbReference type="OrthoDB" id="5431381at2759"/>
<dbReference type="STRING" id="933388.S7ZJK0"/>
<evidence type="ECO:0000313" key="10">
    <source>
        <dbReference type="Proteomes" id="UP000019376"/>
    </source>
</evidence>
<proteinExistence type="predicted"/>
<evidence type="ECO:0000256" key="6">
    <source>
        <dbReference type="ARBA" id="ARBA00023242"/>
    </source>
</evidence>
<dbReference type="HOGENOM" id="CLU_007426_5_0_1"/>